<reference evidence="1" key="1">
    <citation type="submission" date="2021-01" db="EMBL/GenBank/DDBJ databases">
        <title>Whole genome shotgun sequence of Actinoplanes tereljensis NBRC 105297.</title>
        <authorList>
            <person name="Komaki H."/>
            <person name="Tamura T."/>
        </authorList>
    </citation>
    <scope>NUCLEOTIDE SEQUENCE</scope>
    <source>
        <strain evidence="1">NBRC 105297</strain>
    </source>
</reference>
<comment type="caution">
    <text evidence="1">The sequence shown here is derived from an EMBL/GenBank/DDBJ whole genome shotgun (WGS) entry which is preliminary data.</text>
</comment>
<name>A0A919TU20_9ACTN</name>
<protein>
    <recommendedName>
        <fullName evidence="3">SRPBCC domain-containing protein</fullName>
    </recommendedName>
</protein>
<gene>
    <name evidence="1" type="ORF">Ate02nite_50410</name>
</gene>
<evidence type="ECO:0000313" key="2">
    <source>
        <dbReference type="Proteomes" id="UP000623608"/>
    </source>
</evidence>
<organism evidence="1 2">
    <name type="scientific">Paractinoplanes tereljensis</name>
    <dbReference type="NCBI Taxonomy" id="571912"/>
    <lineage>
        <taxon>Bacteria</taxon>
        <taxon>Bacillati</taxon>
        <taxon>Actinomycetota</taxon>
        <taxon>Actinomycetes</taxon>
        <taxon>Micromonosporales</taxon>
        <taxon>Micromonosporaceae</taxon>
        <taxon>Paractinoplanes</taxon>
    </lineage>
</organism>
<dbReference type="Proteomes" id="UP000623608">
    <property type="component" value="Unassembled WGS sequence"/>
</dbReference>
<proteinExistence type="predicted"/>
<sequence length="230" mass="24946">MGKEFETRSEAVVEATPEQVWAAIATGPGISSWFIGRTEVDGDAVRTDFGDGWIPAGTVTGRSEPSRFAYGSSPGADGRFVAYEYLVEGRDRSATVLRAVTSGFLPGDDWADEYEAMQFGTAMFFASLVEYLRWFPGREARSVTVFGPPVADWPATWAALHTKLGLGSEPRIGDPVLGGGSVFFVNAHTLGVRTPGGLFRFLRGFHGALVVDHVLFADDPTDWTLFVNEL</sequence>
<evidence type="ECO:0008006" key="3">
    <source>
        <dbReference type="Google" id="ProtNLM"/>
    </source>
</evidence>
<dbReference type="Gene3D" id="3.30.530.20">
    <property type="match status" value="1"/>
</dbReference>
<dbReference type="InterPro" id="IPR023393">
    <property type="entry name" value="START-like_dom_sf"/>
</dbReference>
<accession>A0A919TU20</accession>
<dbReference type="SUPFAM" id="SSF55961">
    <property type="entry name" value="Bet v1-like"/>
    <property type="match status" value="1"/>
</dbReference>
<evidence type="ECO:0000313" key="1">
    <source>
        <dbReference type="EMBL" id="GIF22311.1"/>
    </source>
</evidence>
<dbReference type="AlphaFoldDB" id="A0A919TU20"/>
<dbReference type="EMBL" id="BOMY01000034">
    <property type="protein sequence ID" value="GIF22311.1"/>
    <property type="molecule type" value="Genomic_DNA"/>
</dbReference>
<keyword evidence="2" id="KW-1185">Reference proteome</keyword>
<dbReference type="CDD" id="cd07814">
    <property type="entry name" value="SRPBCC_CalC_Aha1-like"/>
    <property type="match status" value="1"/>
</dbReference>
<dbReference type="RefSeq" id="WP_203809720.1">
    <property type="nucleotide sequence ID" value="NZ_BOMY01000034.1"/>
</dbReference>